<comment type="caution">
    <text evidence="1">The sequence shown here is derived from an EMBL/GenBank/DDBJ whole genome shotgun (WGS) entry which is preliminary data.</text>
</comment>
<name>A0A8S0VI39_OLEEU</name>
<protein>
    <submittedName>
        <fullName evidence="1">Uncharacterized protein</fullName>
    </submittedName>
</protein>
<dbReference type="Gramene" id="OE9A075096T1">
    <property type="protein sequence ID" value="OE9A075096C1"/>
    <property type="gene ID" value="OE9A075096"/>
</dbReference>
<dbReference type="Proteomes" id="UP000594638">
    <property type="component" value="Unassembled WGS sequence"/>
</dbReference>
<dbReference type="AlphaFoldDB" id="A0A8S0VI39"/>
<reference evidence="1 2" key="1">
    <citation type="submission" date="2019-12" db="EMBL/GenBank/DDBJ databases">
        <authorList>
            <person name="Alioto T."/>
            <person name="Alioto T."/>
            <person name="Gomez Garrido J."/>
        </authorList>
    </citation>
    <scope>NUCLEOTIDE SEQUENCE [LARGE SCALE GENOMIC DNA]</scope>
</reference>
<gene>
    <name evidence="1" type="ORF">OLEA9_A075096</name>
</gene>
<keyword evidence="2" id="KW-1185">Reference proteome</keyword>
<proteinExistence type="predicted"/>
<dbReference type="OrthoDB" id="1930729at2759"/>
<evidence type="ECO:0000313" key="1">
    <source>
        <dbReference type="EMBL" id="CAA3030867.1"/>
    </source>
</evidence>
<evidence type="ECO:0000313" key="2">
    <source>
        <dbReference type="Proteomes" id="UP000594638"/>
    </source>
</evidence>
<organism evidence="1 2">
    <name type="scientific">Olea europaea subsp. europaea</name>
    <dbReference type="NCBI Taxonomy" id="158383"/>
    <lineage>
        <taxon>Eukaryota</taxon>
        <taxon>Viridiplantae</taxon>
        <taxon>Streptophyta</taxon>
        <taxon>Embryophyta</taxon>
        <taxon>Tracheophyta</taxon>
        <taxon>Spermatophyta</taxon>
        <taxon>Magnoliopsida</taxon>
        <taxon>eudicotyledons</taxon>
        <taxon>Gunneridae</taxon>
        <taxon>Pentapetalae</taxon>
        <taxon>asterids</taxon>
        <taxon>lamiids</taxon>
        <taxon>Lamiales</taxon>
        <taxon>Oleaceae</taxon>
        <taxon>Oleeae</taxon>
        <taxon>Olea</taxon>
    </lineage>
</organism>
<dbReference type="EMBL" id="CACTIH010009400">
    <property type="protein sequence ID" value="CAA3030867.1"/>
    <property type="molecule type" value="Genomic_DNA"/>
</dbReference>
<sequence length="160" mass="19334">MINLKYVKTVIDHFDKRQREDFCDSSLGYLVEGRVGYRRLLHEFRGSFARKFQKAKRRKEEENTYIVHSFSIAMQHRTYNLVNFNVFFLLQQVWAYERIPEIGKCFDDDSKDRDDDDSEDRDGDEVRILVSLLHLRQHRFLLQCEGLRHKHDQLEHLDQA</sequence>
<accession>A0A8S0VI39</accession>